<evidence type="ECO:0000256" key="1">
    <source>
        <dbReference type="ARBA" id="ARBA00004496"/>
    </source>
</evidence>
<name>A0A517R386_9PLAN</name>
<accession>A0A517R386</accession>
<sequence>MNERQENEQYFFDAATLDRLGAFVASFPNPCCVCCPLLGKWLVEHGHDVTTLDVDDLFSELPGFRHFDLNRPDWQGDDFGIIICDPPFYNVSLRQLFAALRLLSRNNFGQPLMISYLKRRDQAILNSLAEFTLSPSGFRPGYQTVQKIKRNEIEFFSNLDSESLAPLQS</sequence>
<dbReference type="GO" id="GO:0008168">
    <property type="term" value="F:methyltransferase activity"/>
    <property type="evidence" value="ECO:0007669"/>
    <property type="project" value="UniProtKB-KW"/>
</dbReference>
<dbReference type="Proteomes" id="UP000317318">
    <property type="component" value="Chromosome"/>
</dbReference>
<reference evidence="5 6" key="1">
    <citation type="submission" date="2019-02" db="EMBL/GenBank/DDBJ databases">
        <title>Deep-cultivation of Planctomycetes and their phenomic and genomic characterization uncovers novel biology.</title>
        <authorList>
            <person name="Wiegand S."/>
            <person name="Jogler M."/>
            <person name="Boedeker C."/>
            <person name="Pinto D."/>
            <person name="Vollmers J."/>
            <person name="Rivas-Marin E."/>
            <person name="Kohn T."/>
            <person name="Peeters S.H."/>
            <person name="Heuer A."/>
            <person name="Rast P."/>
            <person name="Oberbeckmann S."/>
            <person name="Bunk B."/>
            <person name="Jeske O."/>
            <person name="Meyerdierks A."/>
            <person name="Storesund J.E."/>
            <person name="Kallscheuer N."/>
            <person name="Luecker S."/>
            <person name="Lage O.M."/>
            <person name="Pohl T."/>
            <person name="Merkel B.J."/>
            <person name="Hornburger P."/>
            <person name="Mueller R.-W."/>
            <person name="Bruemmer F."/>
            <person name="Labrenz M."/>
            <person name="Spormann A.M."/>
            <person name="Op den Camp H."/>
            <person name="Overmann J."/>
            <person name="Amann R."/>
            <person name="Jetten M.S.M."/>
            <person name="Mascher T."/>
            <person name="Medema M.H."/>
            <person name="Devos D.P."/>
            <person name="Kaster A.-K."/>
            <person name="Ovreas L."/>
            <person name="Rohde M."/>
            <person name="Galperin M.Y."/>
            <person name="Jogler C."/>
        </authorList>
    </citation>
    <scope>NUCLEOTIDE SEQUENCE [LARGE SCALE GENOMIC DNA]</scope>
    <source>
        <strain evidence="5 6">Pan189</strain>
    </source>
</reference>
<evidence type="ECO:0000313" key="6">
    <source>
        <dbReference type="Proteomes" id="UP000317318"/>
    </source>
</evidence>
<organism evidence="5 6">
    <name type="scientific">Stratiformator vulcanicus</name>
    <dbReference type="NCBI Taxonomy" id="2527980"/>
    <lineage>
        <taxon>Bacteria</taxon>
        <taxon>Pseudomonadati</taxon>
        <taxon>Planctomycetota</taxon>
        <taxon>Planctomycetia</taxon>
        <taxon>Planctomycetales</taxon>
        <taxon>Planctomycetaceae</taxon>
        <taxon>Stratiformator</taxon>
    </lineage>
</organism>
<dbReference type="EMBL" id="CP036268">
    <property type="protein sequence ID" value="QDT38345.1"/>
    <property type="molecule type" value="Genomic_DNA"/>
</dbReference>
<evidence type="ECO:0000256" key="3">
    <source>
        <dbReference type="ARBA" id="ARBA00022603"/>
    </source>
</evidence>
<keyword evidence="3 5" id="KW-0489">Methyltransferase</keyword>
<keyword evidence="4 5" id="KW-0808">Transferase</keyword>
<dbReference type="KEGG" id="svp:Pan189_27360"/>
<keyword evidence="2" id="KW-0963">Cytoplasm</keyword>
<evidence type="ECO:0000256" key="2">
    <source>
        <dbReference type="ARBA" id="ARBA00022490"/>
    </source>
</evidence>
<gene>
    <name evidence="5" type="ORF">Pan189_27360</name>
</gene>
<dbReference type="InterPro" id="IPR041370">
    <property type="entry name" value="Mlase_EEF1AKMT1/ZCCHC4"/>
</dbReference>
<keyword evidence="6" id="KW-1185">Reference proteome</keyword>
<evidence type="ECO:0000313" key="5">
    <source>
        <dbReference type="EMBL" id="QDT38345.1"/>
    </source>
</evidence>
<protein>
    <submittedName>
        <fullName evidence="5">Putative N6-adenine methyltransferase</fullName>
    </submittedName>
</protein>
<evidence type="ECO:0000256" key="4">
    <source>
        <dbReference type="ARBA" id="ARBA00022679"/>
    </source>
</evidence>
<comment type="subcellular location">
    <subcellularLocation>
        <location evidence="1">Cytoplasm</location>
    </subcellularLocation>
</comment>
<dbReference type="OrthoDB" id="5520577at2"/>
<proteinExistence type="predicted"/>
<dbReference type="RefSeq" id="WP_145364466.1">
    <property type="nucleotide sequence ID" value="NZ_CP036268.1"/>
</dbReference>
<dbReference type="GO" id="GO:0005737">
    <property type="term" value="C:cytoplasm"/>
    <property type="evidence" value="ECO:0007669"/>
    <property type="project" value="UniProtKB-SubCell"/>
</dbReference>
<dbReference type="Pfam" id="PF10237">
    <property type="entry name" value="N6-adenineMlase"/>
    <property type="match status" value="1"/>
</dbReference>
<dbReference type="GO" id="GO:0032259">
    <property type="term" value="P:methylation"/>
    <property type="evidence" value="ECO:0007669"/>
    <property type="project" value="UniProtKB-KW"/>
</dbReference>
<dbReference type="AlphaFoldDB" id="A0A517R386"/>